<comment type="subcellular location">
    <subcellularLocation>
        <location evidence="1">Virion</location>
    </subcellularLocation>
</comment>
<feature type="domain" description="Phage capsid-like C-terminal" evidence="3">
    <location>
        <begin position="134"/>
        <end position="411"/>
    </location>
</feature>
<dbReference type="Gene3D" id="3.30.2320.10">
    <property type="entry name" value="hypothetical protein PF0899 domain"/>
    <property type="match status" value="1"/>
</dbReference>
<evidence type="ECO:0000313" key="4">
    <source>
        <dbReference type="EMBL" id="MFD1176871.1"/>
    </source>
</evidence>
<sequence>MTKEQYLNQRKKLMNEAELLINEGKFEDSEAKMNEVKTLDNKWETIALANANLNALKDNAKVTELENKSVTVEGGKPVDNIVQPKPLDEKKAYENAWAKYMQGGKLEGIEKELFDKVNTEFSNAYTHDTTNTAILIPETVVAGIWKRAEEMYPLLADVRKFSVSGTLTMKKHTGIAAGDAAFYDEATATADEQNNFGEITLSGCELAKAITITWKLRSMAMEEFIPFIINELGERVGVALGKAVASGKGASASPREPEGVETALLAESGTPQVVTYDPDNATTPVPLTYKKVTEAIAKIHSSYLGGAAIYANNATIWTQLANLTDDNGRPLFIPDVTSGGVGRMFGMVVKPDAGLSKNNILIGNASAGYIMNTNEPMSVATEEHVKARTVDYAAYTIVDGAVLDTKAFALIRDIPTA</sequence>
<proteinExistence type="predicted"/>
<evidence type="ECO:0000256" key="1">
    <source>
        <dbReference type="ARBA" id="ARBA00004328"/>
    </source>
</evidence>
<reference evidence="5" key="1">
    <citation type="journal article" date="2019" name="Int. J. Syst. Evol. Microbiol.">
        <title>The Global Catalogue of Microorganisms (GCM) 10K type strain sequencing project: providing services to taxonomists for standard genome sequencing and annotation.</title>
        <authorList>
            <consortium name="The Broad Institute Genomics Platform"/>
            <consortium name="The Broad Institute Genome Sequencing Center for Infectious Disease"/>
            <person name="Wu L."/>
            <person name="Ma J."/>
        </authorList>
    </citation>
    <scope>NUCLEOTIDE SEQUENCE [LARGE SCALE GENOMIC DNA]</scope>
    <source>
        <strain evidence="5">CCUG 59189</strain>
    </source>
</reference>
<comment type="caution">
    <text evidence="4">The sequence shown here is derived from an EMBL/GenBank/DDBJ whole genome shotgun (WGS) entry which is preliminary data.</text>
</comment>
<name>A0ABW3RWN3_9BACL</name>
<evidence type="ECO:0000256" key="2">
    <source>
        <dbReference type="SAM" id="Coils"/>
    </source>
</evidence>
<dbReference type="InterPro" id="IPR024455">
    <property type="entry name" value="Phage_capsid"/>
</dbReference>
<keyword evidence="2" id="KW-0175">Coiled coil</keyword>
<accession>A0ABW3RWN3</accession>
<dbReference type="SUPFAM" id="SSF56563">
    <property type="entry name" value="Major capsid protein gp5"/>
    <property type="match status" value="1"/>
</dbReference>
<organism evidence="4 5">
    <name type="scientific">Paenibacillus puldeungensis</name>
    <dbReference type="NCBI Taxonomy" id="696536"/>
    <lineage>
        <taxon>Bacteria</taxon>
        <taxon>Bacillati</taxon>
        <taxon>Bacillota</taxon>
        <taxon>Bacilli</taxon>
        <taxon>Bacillales</taxon>
        <taxon>Paenibacillaceae</taxon>
        <taxon>Paenibacillus</taxon>
    </lineage>
</organism>
<evidence type="ECO:0000259" key="3">
    <source>
        <dbReference type="Pfam" id="PF05065"/>
    </source>
</evidence>
<dbReference type="Pfam" id="PF05065">
    <property type="entry name" value="Phage_capsid"/>
    <property type="match status" value="1"/>
</dbReference>
<dbReference type="Proteomes" id="UP001597262">
    <property type="component" value="Unassembled WGS sequence"/>
</dbReference>
<gene>
    <name evidence="4" type="ORF">ACFQ3W_11245</name>
</gene>
<keyword evidence="5" id="KW-1185">Reference proteome</keyword>
<dbReference type="InterPro" id="IPR054612">
    <property type="entry name" value="Phage_capsid-like_C"/>
</dbReference>
<evidence type="ECO:0000313" key="5">
    <source>
        <dbReference type="Proteomes" id="UP001597262"/>
    </source>
</evidence>
<dbReference type="EMBL" id="JBHTLM010000006">
    <property type="protein sequence ID" value="MFD1176871.1"/>
    <property type="molecule type" value="Genomic_DNA"/>
</dbReference>
<dbReference type="RefSeq" id="WP_379319312.1">
    <property type="nucleotide sequence ID" value="NZ_JBHTLM010000006.1"/>
</dbReference>
<protein>
    <submittedName>
        <fullName evidence="4">Phage major capsid protein</fullName>
    </submittedName>
</protein>
<dbReference type="NCBIfam" id="TIGR01554">
    <property type="entry name" value="major_cap_HK97"/>
    <property type="match status" value="1"/>
</dbReference>
<feature type="coiled-coil region" evidence="2">
    <location>
        <begin position="3"/>
        <end position="68"/>
    </location>
</feature>